<gene>
    <name evidence="11" type="ORF">COMA1_60137</name>
</gene>
<protein>
    <recommendedName>
        <fullName evidence="10">Polymerase nucleotidyl transferase domain-containing protein</fullName>
    </recommendedName>
</protein>
<dbReference type="InterPro" id="IPR002934">
    <property type="entry name" value="Polymerase_NTP_transf_dom"/>
</dbReference>
<evidence type="ECO:0000256" key="4">
    <source>
        <dbReference type="ARBA" id="ARBA00022695"/>
    </source>
</evidence>
<organism evidence="11 12">
    <name type="scientific">Candidatus Nitrospira nitrosa</name>
    <dbReference type="NCBI Taxonomy" id="1742972"/>
    <lineage>
        <taxon>Bacteria</taxon>
        <taxon>Pseudomonadati</taxon>
        <taxon>Nitrospirota</taxon>
        <taxon>Nitrospiria</taxon>
        <taxon>Nitrospirales</taxon>
        <taxon>Nitrospiraceae</taxon>
        <taxon>Nitrospira</taxon>
    </lineage>
</organism>
<evidence type="ECO:0000256" key="6">
    <source>
        <dbReference type="ARBA" id="ARBA00022741"/>
    </source>
</evidence>
<feature type="domain" description="Polymerase nucleotidyl transferase" evidence="10">
    <location>
        <begin position="26"/>
        <end position="100"/>
    </location>
</feature>
<dbReference type="GO" id="GO:0005524">
    <property type="term" value="F:ATP binding"/>
    <property type="evidence" value="ECO:0007669"/>
    <property type="project" value="UniProtKB-KW"/>
</dbReference>
<dbReference type="Pfam" id="PF01909">
    <property type="entry name" value="NTP_transf_2"/>
    <property type="match status" value="1"/>
</dbReference>
<evidence type="ECO:0000256" key="2">
    <source>
        <dbReference type="ARBA" id="ARBA00022649"/>
    </source>
</evidence>
<sequence>MYVHPMSNMSLTRDEAIRRLQTVDSEVRRLGVRRLALFGSVLRNEARPDSDVDVLVEFDLKVKTFDRFMALADLLEDTLGRQVEIVTTESLSPFIGPSILAEAADVLRAA</sequence>
<evidence type="ECO:0000313" key="12">
    <source>
        <dbReference type="Proteomes" id="UP000199032"/>
    </source>
</evidence>
<keyword evidence="12" id="KW-1185">Reference proteome</keyword>
<dbReference type="Gene3D" id="3.30.460.10">
    <property type="entry name" value="Beta Polymerase, domain 2"/>
    <property type="match status" value="1"/>
</dbReference>
<keyword evidence="8" id="KW-0460">Magnesium</keyword>
<proteinExistence type="inferred from homology"/>
<reference evidence="11 12" key="1">
    <citation type="submission" date="2015-10" db="EMBL/GenBank/DDBJ databases">
        <authorList>
            <person name="Gilbert D.G."/>
        </authorList>
    </citation>
    <scope>NUCLEOTIDE SEQUENCE [LARGE SCALE GENOMIC DNA]</scope>
    <source>
        <strain evidence="11">COMA1</strain>
    </source>
</reference>
<evidence type="ECO:0000256" key="5">
    <source>
        <dbReference type="ARBA" id="ARBA00022723"/>
    </source>
</evidence>
<dbReference type="STRING" id="1742972.COMA1_60137"/>
<keyword evidence="4" id="KW-0548">Nucleotidyltransferase</keyword>
<dbReference type="PANTHER" id="PTHR33571">
    <property type="entry name" value="SSL8005 PROTEIN"/>
    <property type="match status" value="1"/>
</dbReference>
<keyword evidence="7" id="KW-0067">ATP-binding</keyword>
<dbReference type="InterPro" id="IPR043519">
    <property type="entry name" value="NT_sf"/>
</dbReference>
<keyword evidence="5" id="KW-0479">Metal-binding</keyword>
<evidence type="ECO:0000256" key="7">
    <source>
        <dbReference type="ARBA" id="ARBA00022840"/>
    </source>
</evidence>
<dbReference type="InterPro" id="IPR052038">
    <property type="entry name" value="Type-VII_TA_antitoxin"/>
</dbReference>
<comment type="cofactor">
    <cofactor evidence="1">
        <name>Mg(2+)</name>
        <dbReference type="ChEBI" id="CHEBI:18420"/>
    </cofactor>
</comment>
<accession>A0A0S4LN01</accession>
<dbReference type="AlphaFoldDB" id="A0A0S4LN01"/>
<evidence type="ECO:0000256" key="8">
    <source>
        <dbReference type="ARBA" id="ARBA00022842"/>
    </source>
</evidence>
<evidence type="ECO:0000256" key="1">
    <source>
        <dbReference type="ARBA" id="ARBA00001946"/>
    </source>
</evidence>
<dbReference type="GO" id="GO:0046872">
    <property type="term" value="F:metal ion binding"/>
    <property type="evidence" value="ECO:0007669"/>
    <property type="project" value="UniProtKB-KW"/>
</dbReference>
<evidence type="ECO:0000313" key="11">
    <source>
        <dbReference type="EMBL" id="CUS38885.1"/>
    </source>
</evidence>
<keyword evidence="3" id="KW-0808">Transferase</keyword>
<keyword evidence="2" id="KW-1277">Toxin-antitoxin system</keyword>
<dbReference type="PANTHER" id="PTHR33571:SF12">
    <property type="entry name" value="BSL3053 PROTEIN"/>
    <property type="match status" value="1"/>
</dbReference>
<dbReference type="Proteomes" id="UP000199032">
    <property type="component" value="Unassembled WGS sequence"/>
</dbReference>
<evidence type="ECO:0000259" key="10">
    <source>
        <dbReference type="Pfam" id="PF01909"/>
    </source>
</evidence>
<evidence type="ECO:0000256" key="3">
    <source>
        <dbReference type="ARBA" id="ARBA00022679"/>
    </source>
</evidence>
<dbReference type="GO" id="GO:0016779">
    <property type="term" value="F:nucleotidyltransferase activity"/>
    <property type="evidence" value="ECO:0007669"/>
    <property type="project" value="UniProtKB-KW"/>
</dbReference>
<dbReference type="CDD" id="cd05403">
    <property type="entry name" value="NT_KNTase_like"/>
    <property type="match status" value="1"/>
</dbReference>
<name>A0A0S4LN01_9BACT</name>
<comment type="similarity">
    <text evidence="9">Belongs to the MntA antitoxin family.</text>
</comment>
<evidence type="ECO:0000256" key="9">
    <source>
        <dbReference type="ARBA" id="ARBA00038276"/>
    </source>
</evidence>
<keyword evidence="6" id="KW-0547">Nucleotide-binding</keyword>
<dbReference type="SUPFAM" id="SSF81301">
    <property type="entry name" value="Nucleotidyltransferase"/>
    <property type="match status" value="1"/>
</dbReference>
<dbReference type="EMBL" id="CZQA01000012">
    <property type="protein sequence ID" value="CUS38885.1"/>
    <property type="molecule type" value="Genomic_DNA"/>
</dbReference>